<accession>A0AAD9UKW3</accession>
<comment type="caution">
    <text evidence="1">The sequence shown here is derived from an EMBL/GenBank/DDBJ whole genome shotgun (WGS) entry which is preliminary data.</text>
</comment>
<protein>
    <submittedName>
        <fullName evidence="1">Uncharacterized protein</fullName>
    </submittedName>
</protein>
<evidence type="ECO:0000313" key="1">
    <source>
        <dbReference type="EMBL" id="KAK2193299.1"/>
    </source>
</evidence>
<dbReference type="EMBL" id="JAODUO010000015">
    <property type="protein sequence ID" value="KAK2193299.1"/>
    <property type="molecule type" value="Genomic_DNA"/>
</dbReference>
<evidence type="ECO:0000313" key="2">
    <source>
        <dbReference type="Proteomes" id="UP001209878"/>
    </source>
</evidence>
<sequence>MPGLLGDARHEYFVERLLSADGQQKSQQLTASSRGEMLNAITCLVQELNDDAMIMAAVFETQNCDMVHVVPTEIDTTDMSVMDQCALVWLLRNKDYNIKSLR</sequence>
<dbReference type="Proteomes" id="UP001209878">
    <property type="component" value="Unassembled WGS sequence"/>
</dbReference>
<organism evidence="1 2">
    <name type="scientific">Ridgeia piscesae</name>
    <name type="common">Tubeworm</name>
    <dbReference type="NCBI Taxonomy" id="27915"/>
    <lineage>
        <taxon>Eukaryota</taxon>
        <taxon>Metazoa</taxon>
        <taxon>Spiralia</taxon>
        <taxon>Lophotrochozoa</taxon>
        <taxon>Annelida</taxon>
        <taxon>Polychaeta</taxon>
        <taxon>Sedentaria</taxon>
        <taxon>Canalipalpata</taxon>
        <taxon>Sabellida</taxon>
        <taxon>Siboglinidae</taxon>
        <taxon>Ridgeia</taxon>
    </lineage>
</organism>
<proteinExistence type="predicted"/>
<keyword evidence="2" id="KW-1185">Reference proteome</keyword>
<name>A0AAD9UKW3_RIDPI</name>
<reference evidence="1" key="1">
    <citation type="journal article" date="2023" name="Mol. Biol. Evol.">
        <title>Third-Generation Sequencing Reveals the Adaptive Role of the Epigenome in Three Deep-Sea Polychaetes.</title>
        <authorList>
            <person name="Perez M."/>
            <person name="Aroh O."/>
            <person name="Sun Y."/>
            <person name="Lan Y."/>
            <person name="Juniper S.K."/>
            <person name="Young C.R."/>
            <person name="Angers B."/>
            <person name="Qian P.Y."/>
        </authorList>
    </citation>
    <scope>NUCLEOTIDE SEQUENCE</scope>
    <source>
        <strain evidence="1">R07B-5</strain>
    </source>
</reference>
<gene>
    <name evidence="1" type="ORF">NP493_16g12031</name>
</gene>
<dbReference type="AlphaFoldDB" id="A0AAD9UKW3"/>